<dbReference type="InterPro" id="IPR058702">
    <property type="entry name" value="MafI2-like"/>
</dbReference>
<gene>
    <name evidence="1" type="ORF">SAMN05421740_1197</name>
</gene>
<evidence type="ECO:0000313" key="2">
    <source>
        <dbReference type="Proteomes" id="UP000198916"/>
    </source>
</evidence>
<protein>
    <submittedName>
        <fullName evidence="1">Uncharacterized protein</fullName>
    </submittedName>
</protein>
<proteinExistence type="predicted"/>
<evidence type="ECO:0000313" key="1">
    <source>
        <dbReference type="EMBL" id="SEL98315.1"/>
    </source>
</evidence>
<dbReference type="EMBL" id="FNZR01000019">
    <property type="protein sequence ID" value="SEL98315.1"/>
    <property type="molecule type" value="Genomic_DNA"/>
</dbReference>
<dbReference type="Pfam" id="PF26541">
    <property type="entry name" value="MafI2"/>
    <property type="match status" value="1"/>
</dbReference>
<dbReference type="STRING" id="332977.SAMN05421740_1197"/>
<keyword evidence="2" id="KW-1185">Reference proteome</keyword>
<organism evidence="1 2">
    <name type="scientific">Parapedobacter koreensis</name>
    <dbReference type="NCBI Taxonomy" id="332977"/>
    <lineage>
        <taxon>Bacteria</taxon>
        <taxon>Pseudomonadati</taxon>
        <taxon>Bacteroidota</taxon>
        <taxon>Sphingobacteriia</taxon>
        <taxon>Sphingobacteriales</taxon>
        <taxon>Sphingobacteriaceae</taxon>
        <taxon>Parapedobacter</taxon>
    </lineage>
</organism>
<reference evidence="2" key="1">
    <citation type="submission" date="2016-10" db="EMBL/GenBank/DDBJ databases">
        <authorList>
            <person name="Varghese N."/>
            <person name="Submissions S."/>
        </authorList>
    </citation>
    <scope>NUCLEOTIDE SEQUENCE [LARGE SCALE GENOMIC DNA]</scope>
    <source>
        <strain evidence="2">Jip14</strain>
    </source>
</reference>
<name>A0A1H7UNI5_9SPHI</name>
<dbReference type="OrthoDB" id="7065615at2"/>
<dbReference type="RefSeq" id="WP_090609454.1">
    <property type="nucleotide sequence ID" value="NZ_FNZR01000019.1"/>
</dbReference>
<sequence length="100" mass="11573">MIEKTQLLLSANRALLFNIIKAVRFIFVKVEDSILLLNVFTERSLTDDEKDIYYAMAGEISGDFEEIDDSCTNVTFIVTDDEFETIEQDGQLVYARHEER</sequence>
<dbReference type="AlphaFoldDB" id="A0A1H7UNI5"/>
<accession>A0A1H7UNI5</accession>
<dbReference type="Proteomes" id="UP000198916">
    <property type="component" value="Unassembled WGS sequence"/>
</dbReference>